<evidence type="ECO:0000256" key="2">
    <source>
        <dbReference type="ARBA" id="ARBA00022692"/>
    </source>
</evidence>
<dbReference type="PRINTS" id="PR00119">
    <property type="entry name" value="CATATPASE"/>
</dbReference>
<dbReference type="Proteomes" id="UP001597024">
    <property type="component" value="Unassembled WGS sequence"/>
</dbReference>
<comment type="subcellular location">
    <subcellularLocation>
        <location evidence="1">Membrane</location>
    </subcellularLocation>
</comment>
<dbReference type="Gene3D" id="3.40.1110.10">
    <property type="entry name" value="Calcium-transporting ATPase, cytoplasmic domain N"/>
    <property type="match status" value="1"/>
</dbReference>
<dbReference type="InterPro" id="IPR036412">
    <property type="entry name" value="HAD-like_sf"/>
</dbReference>
<reference evidence="7" key="1">
    <citation type="journal article" date="2019" name="Int. J. Syst. Evol. Microbiol.">
        <title>The Global Catalogue of Microorganisms (GCM) 10K type strain sequencing project: providing services to taxonomists for standard genome sequencing and annotation.</title>
        <authorList>
            <consortium name="The Broad Institute Genomics Platform"/>
            <consortium name="The Broad Institute Genome Sequencing Center for Infectious Disease"/>
            <person name="Wu L."/>
            <person name="Ma J."/>
        </authorList>
    </citation>
    <scope>NUCLEOTIDE SEQUENCE [LARGE SCALE GENOMIC DNA]</scope>
    <source>
        <strain evidence="7">CCUG 62974</strain>
    </source>
</reference>
<evidence type="ECO:0000256" key="1">
    <source>
        <dbReference type="ARBA" id="ARBA00004370"/>
    </source>
</evidence>
<evidence type="ECO:0000256" key="3">
    <source>
        <dbReference type="ARBA" id="ARBA00022842"/>
    </source>
</evidence>
<comment type="caution">
    <text evidence="6">The sequence shown here is derived from an EMBL/GenBank/DDBJ whole genome shotgun (WGS) entry which is preliminary data.</text>
</comment>
<keyword evidence="6" id="KW-0378">Hydrolase</keyword>
<evidence type="ECO:0000256" key="5">
    <source>
        <dbReference type="ARBA" id="ARBA00023136"/>
    </source>
</evidence>
<dbReference type="PANTHER" id="PTHR24093">
    <property type="entry name" value="CATION TRANSPORTING ATPASE"/>
    <property type="match status" value="1"/>
</dbReference>
<name>A0ABW3E8G6_9ACTN</name>
<dbReference type="InterPro" id="IPR001757">
    <property type="entry name" value="P_typ_ATPase"/>
</dbReference>
<dbReference type="Pfam" id="PF13246">
    <property type="entry name" value="Cation_ATPase"/>
    <property type="match status" value="1"/>
</dbReference>
<keyword evidence="5" id="KW-0472">Membrane</keyword>
<keyword evidence="7" id="KW-1185">Reference proteome</keyword>
<proteinExistence type="predicted"/>
<dbReference type="InterPro" id="IPR023299">
    <property type="entry name" value="ATPase_P-typ_cyto_dom_N"/>
</dbReference>
<dbReference type="PANTHER" id="PTHR24093:SF513">
    <property type="entry name" value="CATION-TRANSPORTING ATPASE I-RELATED"/>
    <property type="match status" value="1"/>
</dbReference>
<keyword evidence="2" id="KW-0812">Transmembrane</keyword>
<feature type="non-terminal residue" evidence="6">
    <location>
        <position position="1"/>
    </location>
</feature>
<evidence type="ECO:0000313" key="6">
    <source>
        <dbReference type="EMBL" id="MFD0891397.1"/>
    </source>
</evidence>
<gene>
    <name evidence="6" type="ORF">ACFQ08_43185</name>
</gene>
<sequence length="218" mass="23215">RLDVTPQEGLGVWSRVDELPFEPGRGYHAVLGLGPSGHVLSVKGAPEIVLTGCAHLLREGRTVRMTAAARKGLEEEVDRLALQGYRVLAVAERPASDRRDLDDSRVDELTFLGFLCLADPVRPTAAESVGRLTRAGVRIVMITGDHPSTAAAIAAELDLLDGGRVMTGPELDEMDDATLVERLPGVAVFARTTPAHKVRIVSCLRRAGKVVAVIGDGA</sequence>
<evidence type="ECO:0000256" key="4">
    <source>
        <dbReference type="ARBA" id="ARBA00022989"/>
    </source>
</evidence>
<feature type="non-terminal residue" evidence="6">
    <location>
        <position position="218"/>
    </location>
</feature>
<organism evidence="6 7">
    <name type="scientific">Streptosporangium algeriense</name>
    <dbReference type="NCBI Taxonomy" id="1682748"/>
    <lineage>
        <taxon>Bacteria</taxon>
        <taxon>Bacillati</taxon>
        <taxon>Actinomycetota</taxon>
        <taxon>Actinomycetes</taxon>
        <taxon>Streptosporangiales</taxon>
        <taxon>Streptosporangiaceae</taxon>
        <taxon>Streptosporangium</taxon>
    </lineage>
</organism>
<protein>
    <submittedName>
        <fullName evidence="6">HAD family hydrolase</fullName>
    </submittedName>
</protein>
<dbReference type="EMBL" id="JBHTHX010003142">
    <property type="protein sequence ID" value="MFD0891397.1"/>
    <property type="molecule type" value="Genomic_DNA"/>
</dbReference>
<keyword evidence="4" id="KW-1133">Transmembrane helix</keyword>
<keyword evidence="3" id="KW-0460">Magnesium</keyword>
<dbReference type="SUPFAM" id="SSF56784">
    <property type="entry name" value="HAD-like"/>
    <property type="match status" value="1"/>
</dbReference>
<dbReference type="PRINTS" id="PR00120">
    <property type="entry name" value="HATPASE"/>
</dbReference>
<evidence type="ECO:0000313" key="7">
    <source>
        <dbReference type="Proteomes" id="UP001597024"/>
    </source>
</evidence>
<dbReference type="GO" id="GO:0016787">
    <property type="term" value="F:hydrolase activity"/>
    <property type="evidence" value="ECO:0007669"/>
    <property type="project" value="UniProtKB-KW"/>
</dbReference>
<dbReference type="InterPro" id="IPR023214">
    <property type="entry name" value="HAD_sf"/>
</dbReference>
<accession>A0ABW3E8G6</accession>
<dbReference type="Gene3D" id="3.40.50.1000">
    <property type="entry name" value="HAD superfamily/HAD-like"/>
    <property type="match status" value="1"/>
</dbReference>
<dbReference type="SUPFAM" id="SSF81660">
    <property type="entry name" value="Metal cation-transporting ATPase, ATP-binding domain N"/>
    <property type="match status" value="1"/>
</dbReference>